<keyword evidence="2" id="KW-1185">Reference proteome</keyword>
<name>A0A183E3H1_9BILA</name>
<proteinExistence type="predicted"/>
<organism evidence="3">
    <name type="scientific">Gongylonema pulchrum</name>
    <dbReference type="NCBI Taxonomy" id="637853"/>
    <lineage>
        <taxon>Eukaryota</taxon>
        <taxon>Metazoa</taxon>
        <taxon>Ecdysozoa</taxon>
        <taxon>Nematoda</taxon>
        <taxon>Chromadorea</taxon>
        <taxon>Rhabditida</taxon>
        <taxon>Spirurina</taxon>
        <taxon>Spiruromorpha</taxon>
        <taxon>Spiruroidea</taxon>
        <taxon>Gongylonematidae</taxon>
        <taxon>Gongylonema</taxon>
    </lineage>
</organism>
<accession>A0A183E3H1</accession>
<dbReference type="WBParaSite" id="GPUH_0001553301-mRNA-1">
    <property type="protein sequence ID" value="GPUH_0001553301-mRNA-1"/>
    <property type="gene ID" value="GPUH_0001553301"/>
</dbReference>
<protein>
    <submittedName>
        <fullName evidence="1 3">Uncharacterized protein</fullName>
    </submittedName>
</protein>
<dbReference type="AlphaFoldDB" id="A0A183E3H1"/>
<evidence type="ECO:0000313" key="3">
    <source>
        <dbReference type="WBParaSite" id="GPUH_0001553301-mRNA-1"/>
    </source>
</evidence>
<sequence length="125" mass="14904">MSDGNERSEEEKEIFRTTEENELEWEDAQHLLDLRCRSIVFWNKLAEAVKWAERGSLEYLETRIREVKTRLAAQGKMTLGLTSKIEMCFKQWEDVLEEWDRKQDDLRGVLRKVPDDRPDSDDEGR</sequence>
<dbReference type="Proteomes" id="UP000271098">
    <property type="component" value="Unassembled WGS sequence"/>
</dbReference>
<reference evidence="1 2" key="2">
    <citation type="submission" date="2018-11" db="EMBL/GenBank/DDBJ databases">
        <authorList>
            <consortium name="Pathogen Informatics"/>
        </authorList>
    </citation>
    <scope>NUCLEOTIDE SEQUENCE [LARGE SCALE GENOMIC DNA]</scope>
</reference>
<evidence type="ECO:0000313" key="2">
    <source>
        <dbReference type="Proteomes" id="UP000271098"/>
    </source>
</evidence>
<gene>
    <name evidence="1" type="ORF">GPUH_LOCUS15512</name>
</gene>
<reference evidence="3" key="1">
    <citation type="submission" date="2016-06" db="UniProtKB">
        <authorList>
            <consortium name="WormBaseParasite"/>
        </authorList>
    </citation>
    <scope>IDENTIFICATION</scope>
</reference>
<dbReference type="EMBL" id="UYRT01082541">
    <property type="protein sequence ID" value="VDN26136.1"/>
    <property type="molecule type" value="Genomic_DNA"/>
</dbReference>
<evidence type="ECO:0000313" key="1">
    <source>
        <dbReference type="EMBL" id="VDN26136.1"/>
    </source>
</evidence>